<proteinExistence type="inferred from homology"/>
<comment type="similarity">
    <text evidence="2">Belongs to the binding-protein-dependent transport system permease family. FecCD subfamily.</text>
</comment>
<dbReference type="Gene3D" id="1.10.3470.10">
    <property type="entry name" value="ABC transporter involved in vitamin B12 uptake, BtuC"/>
    <property type="match status" value="1"/>
</dbReference>
<organism evidence="9 10">
    <name type="scientific">Parafannyhessea umbonata</name>
    <dbReference type="NCBI Taxonomy" id="604330"/>
    <lineage>
        <taxon>Bacteria</taxon>
        <taxon>Bacillati</taxon>
        <taxon>Actinomycetota</taxon>
        <taxon>Coriobacteriia</taxon>
        <taxon>Coriobacteriales</taxon>
        <taxon>Atopobiaceae</taxon>
        <taxon>Parafannyhessea</taxon>
    </lineage>
</organism>
<feature type="transmembrane region" description="Helical" evidence="8">
    <location>
        <begin position="247"/>
        <end position="272"/>
    </location>
</feature>
<dbReference type="STRING" id="604330.SAMN04489857_1703"/>
<evidence type="ECO:0000256" key="4">
    <source>
        <dbReference type="ARBA" id="ARBA00022475"/>
    </source>
</evidence>
<evidence type="ECO:0000256" key="6">
    <source>
        <dbReference type="ARBA" id="ARBA00022989"/>
    </source>
</evidence>
<dbReference type="CDD" id="cd06550">
    <property type="entry name" value="TM_ABC_iron-siderophores_like"/>
    <property type="match status" value="1"/>
</dbReference>
<feature type="transmembrane region" description="Helical" evidence="8">
    <location>
        <begin position="292"/>
        <end position="311"/>
    </location>
</feature>
<reference evidence="10" key="1">
    <citation type="submission" date="2016-10" db="EMBL/GenBank/DDBJ databases">
        <authorList>
            <person name="Varghese N."/>
            <person name="Submissions S."/>
        </authorList>
    </citation>
    <scope>NUCLEOTIDE SEQUENCE [LARGE SCALE GENOMIC DNA]</scope>
    <source>
        <strain evidence="10">DSM 22619</strain>
    </source>
</reference>
<feature type="transmembrane region" description="Helical" evidence="8">
    <location>
        <begin position="104"/>
        <end position="123"/>
    </location>
</feature>
<comment type="subcellular location">
    <subcellularLocation>
        <location evidence="1">Cell membrane</location>
        <topology evidence="1">Multi-pass membrane protein</topology>
    </subcellularLocation>
</comment>
<dbReference type="PANTHER" id="PTHR30472:SF25">
    <property type="entry name" value="ABC TRANSPORTER PERMEASE PROTEIN MJ0876-RELATED"/>
    <property type="match status" value="1"/>
</dbReference>
<evidence type="ECO:0000256" key="3">
    <source>
        <dbReference type="ARBA" id="ARBA00022448"/>
    </source>
</evidence>
<evidence type="ECO:0000256" key="1">
    <source>
        <dbReference type="ARBA" id="ARBA00004651"/>
    </source>
</evidence>
<dbReference type="AlphaFoldDB" id="A0A1G6MQG8"/>
<gene>
    <name evidence="9" type="ORF">SAMN04487824_12415</name>
</gene>
<evidence type="ECO:0000256" key="7">
    <source>
        <dbReference type="ARBA" id="ARBA00023136"/>
    </source>
</evidence>
<dbReference type="EMBL" id="FMZL01000024">
    <property type="protein sequence ID" value="SDC57828.1"/>
    <property type="molecule type" value="Genomic_DNA"/>
</dbReference>
<keyword evidence="5 8" id="KW-0812">Transmembrane</keyword>
<feature type="transmembrane region" description="Helical" evidence="8">
    <location>
        <begin position="318"/>
        <end position="339"/>
    </location>
</feature>
<evidence type="ECO:0000256" key="5">
    <source>
        <dbReference type="ARBA" id="ARBA00022692"/>
    </source>
</evidence>
<dbReference type="GO" id="GO:0005886">
    <property type="term" value="C:plasma membrane"/>
    <property type="evidence" value="ECO:0007669"/>
    <property type="project" value="UniProtKB-SubCell"/>
</dbReference>
<dbReference type="InterPro" id="IPR037294">
    <property type="entry name" value="ABC_BtuC-like"/>
</dbReference>
<dbReference type="FunFam" id="1.10.3470.10:FF:000001">
    <property type="entry name" value="Vitamin B12 ABC transporter permease BtuC"/>
    <property type="match status" value="1"/>
</dbReference>
<dbReference type="Proteomes" id="UP000198528">
    <property type="component" value="Unassembled WGS sequence"/>
</dbReference>
<keyword evidence="3" id="KW-0813">Transport</keyword>
<evidence type="ECO:0000256" key="8">
    <source>
        <dbReference type="SAM" id="Phobius"/>
    </source>
</evidence>
<evidence type="ECO:0000313" key="9">
    <source>
        <dbReference type="EMBL" id="SDC57828.1"/>
    </source>
</evidence>
<evidence type="ECO:0000256" key="2">
    <source>
        <dbReference type="ARBA" id="ARBA00007935"/>
    </source>
</evidence>
<feature type="transmembrane region" description="Helical" evidence="8">
    <location>
        <begin position="72"/>
        <end position="92"/>
    </location>
</feature>
<dbReference type="SUPFAM" id="SSF81345">
    <property type="entry name" value="ABC transporter involved in vitamin B12 uptake, BtuC"/>
    <property type="match status" value="1"/>
</dbReference>
<name>A0A1G6MQG8_9ACTN</name>
<dbReference type="GO" id="GO:0022857">
    <property type="term" value="F:transmembrane transporter activity"/>
    <property type="evidence" value="ECO:0007669"/>
    <property type="project" value="InterPro"/>
</dbReference>
<dbReference type="PANTHER" id="PTHR30472">
    <property type="entry name" value="FERRIC ENTEROBACTIN TRANSPORT SYSTEM PERMEASE PROTEIN"/>
    <property type="match status" value="1"/>
</dbReference>
<keyword evidence="7 8" id="KW-0472">Membrane</keyword>
<feature type="transmembrane region" description="Helical" evidence="8">
    <location>
        <begin position="162"/>
        <end position="181"/>
    </location>
</feature>
<feature type="transmembrane region" description="Helical" evidence="8">
    <location>
        <begin position="201"/>
        <end position="226"/>
    </location>
</feature>
<dbReference type="Pfam" id="PF01032">
    <property type="entry name" value="FecCD"/>
    <property type="match status" value="1"/>
</dbReference>
<accession>A0A1G6MQG8</accession>
<feature type="transmembrane region" description="Helical" evidence="8">
    <location>
        <begin position="129"/>
        <end position="150"/>
    </location>
</feature>
<keyword evidence="6 8" id="KW-1133">Transmembrane helix</keyword>
<keyword evidence="10" id="KW-1185">Reference proteome</keyword>
<dbReference type="InterPro" id="IPR000522">
    <property type="entry name" value="ABC_transptr_permease_BtuC"/>
</dbReference>
<protein>
    <submittedName>
        <fullName evidence="9">Iron complex transport system permease protein</fullName>
    </submittedName>
</protein>
<evidence type="ECO:0000313" key="10">
    <source>
        <dbReference type="Proteomes" id="UP000198528"/>
    </source>
</evidence>
<keyword evidence="4" id="KW-1003">Cell membrane</keyword>
<sequence>MGRSGSNMTEAAHSRGGRLPALVLFSLAALLAASLVGLVLGASGVGVADVFALLSGGRLTGTARSILVSIRIPRVLGGLLAGAAFASSGALIQAVLDNPLASPNVIGVNSGAGMAVLLVAALASAGVHVAVPLPVAAFLGALAASGLILAVSSRAGVSRLTVVLAGVAVNAVFGAGMNLVLTVSPNAYVGSSSYLVGGLSGVVLGSLAAPAALIAAGLALALALAARINVLALGRETAHALGVRVGALRAAGLACASLLAGAAVSFCGLIGFVGLMVPHVAKRFVGHDLRRVIPIAALWGATFTVLADVVARTAFAPYELPVGILMALMGGPFFVWLLMRGRGYRDE</sequence>